<feature type="region of interest" description="Disordered" evidence="1">
    <location>
        <begin position="63"/>
        <end position="92"/>
    </location>
</feature>
<evidence type="ECO:0000313" key="3">
    <source>
        <dbReference type="Proteomes" id="UP000266841"/>
    </source>
</evidence>
<dbReference type="AlphaFoldDB" id="K0SMN5"/>
<evidence type="ECO:0000313" key="2">
    <source>
        <dbReference type="EMBL" id="EJK66234.1"/>
    </source>
</evidence>
<name>K0SMN5_THAOC</name>
<comment type="caution">
    <text evidence="2">The sequence shown here is derived from an EMBL/GenBank/DDBJ whole genome shotgun (WGS) entry which is preliminary data.</text>
</comment>
<dbReference type="EMBL" id="AGNL01015171">
    <property type="protein sequence ID" value="EJK66234.1"/>
    <property type="molecule type" value="Genomic_DNA"/>
</dbReference>
<accession>K0SMN5</accession>
<sequence>MSRFGYTTFLKWYNGVWSRPKSGIPKAAVAAMAAFCTEVSMGSTETFKDALVEATKIKNNSIAGKKGKKTNNYPQPSGSGAGGTLSAGDSSTDGGLLQIASGTWQAGRGEEAMSLTADHGTTFGGALSIDPLAAALREQRRVILNPSTVILAVPRKVITSKR</sequence>
<organism evidence="2 3">
    <name type="scientific">Thalassiosira oceanica</name>
    <name type="common">Marine diatom</name>
    <dbReference type="NCBI Taxonomy" id="159749"/>
    <lineage>
        <taxon>Eukaryota</taxon>
        <taxon>Sar</taxon>
        <taxon>Stramenopiles</taxon>
        <taxon>Ochrophyta</taxon>
        <taxon>Bacillariophyta</taxon>
        <taxon>Coscinodiscophyceae</taxon>
        <taxon>Thalassiosirophycidae</taxon>
        <taxon>Thalassiosirales</taxon>
        <taxon>Thalassiosiraceae</taxon>
        <taxon>Thalassiosira</taxon>
    </lineage>
</organism>
<dbReference type="Proteomes" id="UP000266841">
    <property type="component" value="Unassembled WGS sequence"/>
</dbReference>
<gene>
    <name evidence="2" type="ORF">THAOC_12860</name>
</gene>
<proteinExistence type="predicted"/>
<evidence type="ECO:0000256" key="1">
    <source>
        <dbReference type="SAM" id="MobiDB-lite"/>
    </source>
</evidence>
<keyword evidence="3" id="KW-1185">Reference proteome</keyword>
<protein>
    <submittedName>
        <fullName evidence="2">Uncharacterized protein</fullName>
    </submittedName>
</protein>
<reference evidence="2 3" key="1">
    <citation type="journal article" date="2012" name="Genome Biol.">
        <title>Genome and low-iron response of an oceanic diatom adapted to chronic iron limitation.</title>
        <authorList>
            <person name="Lommer M."/>
            <person name="Specht M."/>
            <person name="Roy A.S."/>
            <person name="Kraemer L."/>
            <person name="Andreson R."/>
            <person name="Gutowska M.A."/>
            <person name="Wolf J."/>
            <person name="Bergner S.V."/>
            <person name="Schilhabel M.B."/>
            <person name="Klostermeier U.C."/>
            <person name="Beiko R.G."/>
            <person name="Rosenstiel P."/>
            <person name="Hippler M."/>
            <person name="Laroche J."/>
        </authorList>
    </citation>
    <scope>NUCLEOTIDE SEQUENCE [LARGE SCALE GENOMIC DNA]</scope>
    <source>
        <strain evidence="2 3">CCMP1005</strain>
    </source>
</reference>